<accession>A0A8J9X2J3</accession>
<dbReference type="GO" id="GO:0005634">
    <property type="term" value="C:nucleus"/>
    <property type="evidence" value="ECO:0007669"/>
    <property type="project" value="TreeGrafter"/>
</dbReference>
<name>A0A8J9X2J3_PHATR</name>
<sequence length="301" mass="33272">MRILCLHDAGSTATKLKDQLAKLGQRLYERHGIDLVYVNSPLTVESDAEDKATRRVWWEEIEEIRTHNQNEPLDSFPTASRKREFRGLDASLLLLRQVWTSCPMQGVLGIGQGAAMASILALLPNLPTPPRFCVFVDGAPLLPGEERLSESTFPCLHLIHDLLHRQHRSDRLVVQFGGQVHHFSTPSGQLGQEEHNAIGRFLVSQKRDGPNQSIVALQTALHVVEQEAADKIAAEIARDPPASLMAVIRPQTVAGWSGNKRRQPDEEGGGAPCPSEFLLKRDKRPEQPGASRLHPSQANGT</sequence>
<dbReference type="PANTHER" id="PTHR48070">
    <property type="entry name" value="ESTERASE OVCA2"/>
    <property type="match status" value="1"/>
</dbReference>
<organism evidence="4">
    <name type="scientific">Phaeodactylum tricornutum</name>
    <name type="common">Diatom</name>
    <dbReference type="NCBI Taxonomy" id="2850"/>
    <lineage>
        <taxon>Eukaryota</taxon>
        <taxon>Sar</taxon>
        <taxon>Stramenopiles</taxon>
        <taxon>Ochrophyta</taxon>
        <taxon>Bacillariophyta</taxon>
        <taxon>Bacillariophyceae</taxon>
        <taxon>Bacillariophycidae</taxon>
        <taxon>Naviculales</taxon>
        <taxon>Phaeodactylaceae</taxon>
        <taxon>Phaeodactylum</taxon>
    </lineage>
</organism>
<dbReference type="PANTHER" id="PTHR48070:SF6">
    <property type="entry name" value="ESTERASE OVCA2"/>
    <property type="match status" value="1"/>
</dbReference>
<dbReference type="AlphaFoldDB" id="A0A8J9X2J3"/>
<reference evidence="4" key="1">
    <citation type="submission" date="2022-02" db="EMBL/GenBank/DDBJ databases">
        <authorList>
            <person name="Giguere J D."/>
        </authorList>
    </citation>
    <scope>NUCLEOTIDE SEQUENCE</scope>
    <source>
        <strain evidence="4">CCAP 1055/1</strain>
    </source>
</reference>
<dbReference type="Pfam" id="PF03959">
    <property type="entry name" value="FSH1"/>
    <property type="match status" value="1"/>
</dbReference>
<feature type="domain" description="Serine hydrolase" evidence="3">
    <location>
        <begin position="1"/>
        <end position="179"/>
    </location>
</feature>
<evidence type="ECO:0000259" key="3">
    <source>
        <dbReference type="Pfam" id="PF03959"/>
    </source>
</evidence>
<dbReference type="InterPro" id="IPR029058">
    <property type="entry name" value="AB_hydrolase_fold"/>
</dbReference>
<dbReference type="EMBL" id="OU594942">
    <property type="protein sequence ID" value="CAG9276896.1"/>
    <property type="molecule type" value="Genomic_DNA"/>
</dbReference>
<evidence type="ECO:0000256" key="2">
    <source>
        <dbReference type="SAM" id="MobiDB-lite"/>
    </source>
</evidence>
<protein>
    <recommendedName>
        <fullName evidence="3">Serine hydrolase domain-containing protein</fullName>
    </recommendedName>
</protein>
<dbReference type="InterPro" id="IPR050593">
    <property type="entry name" value="LovG"/>
</dbReference>
<evidence type="ECO:0000256" key="1">
    <source>
        <dbReference type="ARBA" id="ARBA00022801"/>
    </source>
</evidence>
<feature type="region of interest" description="Disordered" evidence="2">
    <location>
        <begin position="255"/>
        <end position="301"/>
    </location>
</feature>
<dbReference type="Gene3D" id="3.40.50.1820">
    <property type="entry name" value="alpha/beta hydrolase"/>
    <property type="match status" value="1"/>
</dbReference>
<proteinExistence type="predicted"/>
<keyword evidence="1" id="KW-0378">Hydrolase</keyword>
<evidence type="ECO:0000313" key="4">
    <source>
        <dbReference type="EMBL" id="CAG9276896.1"/>
    </source>
</evidence>
<gene>
    <name evidence="4" type="ORF">PTTT1_LOCUS2152</name>
</gene>
<dbReference type="InterPro" id="IPR005645">
    <property type="entry name" value="FSH-like_dom"/>
</dbReference>
<dbReference type="GO" id="GO:0016787">
    <property type="term" value="F:hydrolase activity"/>
    <property type="evidence" value="ECO:0007669"/>
    <property type="project" value="UniProtKB-KW"/>
</dbReference>
<dbReference type="GO" id="GO:0005737">
    <property type="term" value="C:cytoplasm"/>
    <property type="evidence" value="ECO:0007669"/>
    <property type="project" value="TreeGrafter"/>
</dbReference>
<dbReference type="Proteomes" id="UP000836788">
    <property type="component" value="Chromosome 1"/>
</dbReference>